<evidence type="ECO:0000313" key="10">
    <source>
        <dbReference type="EMBL" id="OFV69031.1"/>
    </source>
</evidence>
<dbReference type="InterPro" id="IPR035906">
    <property type="entry name" value="MetI-like_sf"/>
</dbReference>
<organism evidence="10 12">
    <name type="scientific">Acetobacterium wieringae</name>
    <dbReference type="NCBI Taxonomy" id="52694"/>
    <lineage>
        <taxon>Bacteria</taxon>
        <taxon>Bacillati</taxon>
        <taxon>Bacillota</taxon>
        <taxon>Clostridia</taxon>
        <taxon>Eubacteriales</taxon>
        <taxon>Eubacteriaceae</taxon>
        <taxon>Acetobacterium</taxon>
    </lineage>
</organism>
<feature type="transmembrane region" description="Helical" evidence="8">
    <location>
        <begin position="199"/>
        <end position="218"/>
    </location>
</feature>
<comment type="subcellular location">
    <subcellularLocation>
        <location evidence="1 8">Cell membrane</location>
        <topology evidence="1 8">Multi-pass membrane protein</topology>
    </subcellularLocation>
</comment>
<evidence type="ECO:0000256" key="1">
    <source>
        <dbReference type="ARBA" id="ARBA00004651"/>
    </source>
</evidence>
<evidence type="ECO:0000256" key="4">
    <source>
        <dbReference type="ARBA" id="ARBA00022475"/>
    </source>
</evidence>
<feature type="domain" description="ABC transmembrane type-1" evidence="9">
    <location>
        <begin position="59"/>
        <end position="247"/>
    </location>
</feature>
<reference evidence="11 13" key="2">
    <citation type="submission" date="2019-08" db="EMBL/GenBank/DDBJ databases">
        <title>Isolation and enrichment of carboxydotrophic bacteria from anaerobic sludge for the production of bio-based chemicals from syngas.</title>
        <authorList>
            <person name="Antares A.L."/>
            <person name="Moreira J."/>
            <person name="Diender M."/>
            <person name="Parshina S.N."/>
            <person name="Stams A.J.M."/>
            <person name="Alves M."/>
            <person name="Alves J.I."/>
            <person name="Sousa D.Z."/>
        </authorList>
    </citation>
    <scope>NUCLEOTIDE SEQUENCE [LARGE SCALE GENOMIC DNA]</scope>
    <source>
        <strain evidence="11 13">JM</strain>
    </source>
</reference>
<keyword evidence="7 8" id="KW-0472">Membrane</keyword>
<comment type="caution">
    <text evidence="10">The sequence shown here is derived from an EMBL/GenBank/DDBJ whole genome shotgun (WGS) entry which is preliminary data.</text>
</comment>
<dbReference type="CDD" id="cd06261">
    <property type="entry name" value="TM_PBP2"/>
    <property type="match status" value="1"/>
</dbReference>
<keyword evidence="3 8" id="KW-0813">Transport</keyword>
<evidence type="ECO:0000256" key="6">
    <source>
        <dbReference type="ARBA" id="ARBA00022989"/>
    </source>
</evidence>
<evidence type="ECO:0000256" key="8">
    <source>
        <dbReference type="RuleBase" id="RU363032"/>
    </source>
</evidence>
<keyword evidence="4" id="KW-1003">Cell membrane</keyword>
<protein>
    <submittedName>
        <fullName evidence="10 11">ABC transporter permease</fullName>
    </submittedName>
</protein>
<keyword evidence="6 8" id="KW-1133">Transmembrane helix</keyword>
<dbReference type="Gene3D" id="1.10.3720.10">
    <property type="entry name" value="MetI-like"/>
    <property type="match status" value="1"/>
</dbReference>
<accession>A0A1F2PEC7</accession>
<dbReference type="PROSITE" id="PS50928">
    <property type="entry name" value="ABC_TM1"/>
    <property type="match status" value="1"/>
</dbReference>
<dbReference type="OrthoDB" id="9782004at2"/>
<sequence length="259" mass="28908">MRKFFKNLAFGLILLFLYAPILVLIIYSFNDSKIMGPWAGFTLKWYVMLFQDRYILQALYYTLIIAVVATTVSTLVGTVSALGIYRMRSKLKRPYLLLNNIPVLVPDIVMGITLMSLFIFIGMKMGLTTIIIAHITFCIPYVILAVLPRFNRLPENIFEAALDLGATPRQAFWKVLFPEILPGVTSGALIAFTLSIDDFVISFFTAGNGVSNLSITIYSMAKAGINPKINALSTIMFGCIMVLLVLINIRSEKGIKNIQ</sequence>
<dbReference type="GO" id="GO:0005886">
    <property type="term" value="C:plasma membrane"/>
    <property type="evidence" value="ECO:0007669"/>
    <property type="project" value="UniProtKB-SubCell"/>
</dbReference>
<gene>
    <name evidence="10" type="primary">ydcV</name>
    <name evidence="10" type="ORF">ACWI_35690</name>
    <name evidence="11" type="ORF">FXB42_00155</name>
</gene>
<dbReference type="EMBL" id="VSLA01000002">
    <property type="protein sequence ID" value="TYC88067.1"/>
    <property type="molecule type" value="Genomic_DNA"/>
</dbReference>
<evidence type="ECO:0000256" key="5">
    <source>
        <dbReference type="ARBA" id="ARBA00022692"/>
    </source>
</evidence>
<feature type="transmembrane region" description="Helical" evidence="8">
    <location>
        <begin position="58"/>
        <end position="85"/>
    </location>
</feature>
<dbReference type="STRING" id="52694.ACWI_35690"/>
<dbReference type="Proteomes" id="UP000322619">
    <property type="component" value="Unassembled WGS sequence"/>
</dbReference>
<dbReference type="InterPro" id="IPR000515">
    <property type="entry name" value="MetI-like"/>
</dbReference>
<evidence type="ECO:0000313" key="13">
    <source>
        <dbReference type="Proteomes" id="UP000322619"/>
    </source>
</evidence>
<dbReference type="InterPro" id="IPR051789">
    <property type="entry name" value="Bact_Polyamine_Transport"/>
</dbReference>
<evidence type="ECO:0000313" key="11">
    <source>
        <dbReference type="EMBL" id="TYC88067.1"/>
    </source>
</evidence>
<dbReference type="RefSeq" id="WP_070372795.1">
    <property type="nucleotide sequence ID" value="NZ_CP097897.1"/>
</dbReference>
<dbReference type="EMBL" id="LKEU01000050">
    <property type="protein sequence ID" value="OFV69031.1"/>
    <property type="molecule type" value="Genomic_DNA"/>
</dbReference>
<dbReference type="PANTHER" id="PTHR43848:SF2">
    <property type="entry name" value="PUTRESCINE TRANSPORT SYSTEM PERMEASE PROTEIN POTI"/>
    <property type="match status" value="1"/>
</dbReference>
<evidence type="ECO:0000256" key="2">
    <source>
        <dbReference type="ARBA" id="ARBA00007069"/>
    </source>
</evidence>
<dbReference type="Pfam" id="PF00528">
    <property type="entry name" value="BPD_transp_1"/>
    <property type="match status" value="1"/>
</dbReference>
<name>A0A1F2PEC7_9FIRM</name>
<feature type="transmembrane region" description="Helical" evidence="8">
    <location>
        <begin position="127"/>
        <end position="150"/>
    </location>
</feature>
<proteinExistence type="inferred from homology"/>
<dbReference type="Proteomes" id="UP000176244">
    <property type="component" value="Unassembled WGS sequence"/>
</dbReference>
<evidence type="ECO:0000256" key="7">
    <source>
        <dbReference type="ARBA" id="ARBA00023136"/>
    </source>
</evidence>
<feature type="transmembrane region" description="Helical" evidence="8">
    <location>
        <begin position="7"/>
        <end position="29"/>
    </location>
</feature>
<dbReference type="PANTHER" id="PTHR43848">
    <property type="entry name" value="PUTRESCINE TRANSPORT SYSTEM PERMEASE PROTEIN POTI"/>
    <property type="match status" value="1"/>
</dbReference>
<feature type="transmembrane region" description="Helical" evidence="8">
    <location>
        <begin position="230"/>
        <end position="249"/>
    </location>
</feature>
<evidence type="ECO:0000259" key="9">
    <source>
        <dbReference type="PROSITE" id="PS50928"/>
    </source>
</evidence>
<evidence type="ECO:0000313" key="12">
    <source>
        <dbReference type="Proteomes" id="UP000176244"/>
    </source>
</evidence>
<dbReference type="GO" id="GO:0055085">
    <property type="term" value="P:transmembrane transport"/>
    <property type="evidence" value="ECO:0007669"/>
    <property type="project" value="InterPro"/>
</dbReference>
<keyword evidence="5 8" id="KW-0812">Transmembrane</keyword>
<reference evidence="10 12" key="1">
    <citation type="submission" date="2015-09" db="EMBL/GenBank/DDBJ databases">
        <title>Genome sequence of Acetobacterium wieringae DSM 1911.</title>
        <authorList>
            <person name="Poehlein A."/>
            <person name="Bengelsdorf F.R."/>
            <person name="Schiel-Bengelsdorf B."/>
            <person name="Duerre P."/>
            <person name="Daniel R."/>
        </authorList>
    </citation>
    <scope>NUCLEOTIDE SEQUENCE [LARGE SCALE GENOMIC DNA]</scope>
    <source>
        <strain evidence="10 12">DSM 1911</strain>
    </source>
</reference>
<comment type="similarity">
    <text evidence="2">Belongs to the binding-protein-dependent transport system permease family. CysTW subfamily.</text>
</comment>
<dbReference type="AlphaFoldDB" id="A0A1F2PEC7"/>
<dbReference type="SUPFAM" id="SSF161098">
    <property type="entry name" value="MetI-like"/>
    <property type="match status" value="1"/>
</dbReference>
<feature type="transmembrane region" description="Helical" evidence="8">
    <location>
        <begin position="97"/>
        <end position="121"/>
    </location>
</feature>
<evidence type="ECO:0000256" key="3">
    <source>
        <dbReference type="ARBA" id="ARBA00022448"/>
    </source>
</evidence>